<evidence type="ECO:0000313" key="3">
    <source>
        <dbReference type="Proteomes" id="UP000053593"/>
    </source>
</evidence>
<gene>
    <name evidence="2" type="ORF">GYMLUDRAFT_62301</name>
</gene>
<feature type="compositionally biased region" description="Acidic residues" evidence="1">
    <location>
        <begin position="70"/>
        <end position="94"/>
    </location>
</feature>
<sequence length="199" mass="21984">MHAGFEGYMEYHLRALWGLGQKKETVKQIAEREADEQFSQVDTEEAGTDLESLDIEMSEASEENSSIDLIDSDEEMEESLDGEREEEADEEESDGSATPPTNPGSSTFFNSEMASWDLELSDDEGGHDDPNFIGVDPGAFQFTSEQVKAIHQCITDVMLPSWVERPPVSFSLSSSQSSGSMGMRLKASGWKIFVTLLPP</sequence>
<proteinExistence type="predicted"/>
<evidence type="ECO:0000313" key="2">
    <source>
        <dbReference type="EMBL" id="KIK56037.1"/>
    </source>
</evidence>
<name>A0A0D0CDC9_9AGAR</name>
<accession>A0A0D0CDC9</accession>
<feature type="compositionally biased region" description="Acidic residues" evidence="1">
    <location>
        <begin position="42"/>
        <end position="62"/>
    </location>
</feature>
<feature type="region of interest" description="Disordered" evidence="1">
    <location>
        <begin position="24"/>
        <end position="109"/>
    </location>
</feature>
<dbReference type="AlphaFoldDB" id="A0A0D0CDC9"/>
<dbReference type="Proteomes" id="UP000053593">
    <property type="component" value="Unassembled WGS sequence"/>
</dbReference>
<evidence type="ECO:0000256" key="1">
    <source>
        <dbReference type="SAM" id="MobiDB-lite"/>
    </source>
</evidence>
<protein>
    <submittedName>
        <fullName evidence="2">Uncharacterized protein</fullName>
    </submittedName>
</protein>
<dbReference type="HOGENOM" id="CLU_118680_0_0_1"/>
<dbReference type="EMBL" id="KN834801">
    <property type="protein sequence ID" value="KIK56037.1"/>
    <property type="molecule type" value="Genomic_DNA"/>
</dbReference>
<reference evidence="2 3" key="1">
    <citation type="submission" date="2014-04" db="EMBL/GenBank/DDBJ databases">
        <title>Evolutionary Origins and Diversification of the Mycorrhizal Mutualists.</title>
        <authorList>
            <consortium name="DOE Joint Genome Institute"/>
            <consortium name="Mycorrhizal Genomics Consortium"/>
            <person name="Kohler A."/>
            <person name="Kuo A."/>
            <person name="Nagy L.G."/>
            <person name="Floudas D."/>
            <person name="Copeland A."/>
            <person name="Barry K.W."/>
            <person name="Cichocki N."/>
            <person name="Veneault-Fourrey C."/>
            <person name="LaButti K."/>
            <person name="Lindquist E.A."/>
            <person name="Lipzen A."/>
            <person name="Lundell T."/>
            <person name="Morin E."/>
            <person name="Murat C."/>
            <person name="Riley R."/>
            <person name="Ohm R."/>
            <person name="Sun H."/>
            <person name="Tunlid A."/>
            <person name="Henrissat B."/>
            <person name="Grigoriev I.V."/>
            <person name="Hibbett D.S."/>
            <person name="Martin F."/>
        </authorList>
    </citation>
    <scope>NUCLEOTIDE SEQUENCE [LARGE SCALE GENOMIC DNA]</scope>
    <source>
        <strain evidence="2 3">FD-317 M1</strain>
    </source>
</reference>
<organism evidence="2 3">
    <name type="scientific">Collybiopsis luxurians FD-317 M1</name>
    <dbReference type="NCBI Taxonomy" id="944289"/>
    <lineage>
        <taxon>Eukaryota</taxon>
        <taxon>Fungi</taxon>
        <taxon>Dikarya</taxon>
        <taxon>Basidiomycota</taxon>
        <taxon>Agaricomycotina</taxon>
        <taxon>Agaricomycetes</taxon>
        <taxon>Agaricomycetidae</taxon>
        <taxon>Agaricales</taxon>
        <taxon>Marasmiineae</taxon>
        <taxon>Omphalotaceae</taxon>
        <taxon>Collybiopsis</taxon>
        <taxon>Collybiopsis luxurians</taxon>
    </lineage>
</organism>
<keyword evidence="3" id="KW-1185">Reference proteome</keyword>